<feature type="region of interest" description="Disordered" evidence="1">
    <location>
        <begin position="490"/>
        <end position="544"/>
    </location>
</feature>
<dbReference type="EMBL" id="CAJVPA010000184">
    <property type="protein sequence ID" value="CAG8374215.1"/>
    <property type="molecule type" value="Genomic_DNA"/>
</dbReference>
<dbReference type="AlphaFoldDB" id="A0A9W4J603"/>
<proteinExistence type="predicted"/>
<feature type="compositionally biased region" description="Polar residues" evidence="1">
    <location>
        <begin position="669"/>
        <end position="686"/>
    </location>
</feature>
<reference evidence="2" key="1">
    <citation type="submission" date="2021-07" db="EMBL/GenBank/DDBJ databases">
        <authorList>
            <person name="Branca A.L. A."/>
        </authorList>
    </citation>
    <scope>NUCLEOTIDE SEQUENCE</scope>
</reference>
<evidence type="ECO:0000313" key="3">
    <source>
        <dbReference type="Proteomes" id="UP001152646"/>
    </source>
</evidence>
<feature type="region of interest" description="Disordered" evidence="1">
    <location>
        <begin position="661"/>
        <end position="687"/>
    </location>
</feature>
<sequence>MGRQAYLNRLALVRPPSGRSPYEVPDNATVDPTNPVRRVSEVHADNYMQEYDARGHPVNTESRILGKGLRRAKNDILSTMGIVVSREDRKTGNPNVQQKLDQIASENDFGLVITTLDQLFIFFGTWWTSSLTGRVQTYKHYAHSALMNAIQLERDSMGVLNFYFAGIPAWAVSSGLAIAREGPLKRVFVSLRDYAQYLTGESRLVRSLFGAAYTVARNSVLMLSVEFYMYSTLQSLSLVSPYSTSGLKLLIPFGEQSLLRLPTLPTDFSPCSLTTSLVGFLTSPSVLVILYGYYLRPQLEERIYRLIRRRLPKPSLPDELSVRVAYEENLIEWVVPSLGRRSDEELHRSKLTLFQDMKCEIEVFRRWLFSFFGLISSNSTNQQDQDQQFFREERVETLQNSFHMLRQQLEEAQRNLPSEDGPNQTASRPPGSTDARAAAVALQTQDATGNTSLDQETADVVLNQVLTNENRMSQSPGEMSNDYFSETATAGRTNGLSTTSNPQNSSIEPQDAENVAPGRQISRSNTLFSRPSSPETSPPTSPRVRASLIHQNSDLVTMQLELLSNSAQNPQNHSLHNSQLVERALAGGPLSSNEVLATMDEETITQFVQAATMAAVHDARSRNRAARLEIMRLASGGETTQLSPAGTDDLSNAIARASNTTPAHLEAPESSSQHSTQNIQASQVTSAPRFESIEEALEAVVPNILPDGVEEPNDEEAFNDSLPVAVVETNDDAESETPAQPLFPSSLTPGQSTNNPPEAHRVTLLSAYPVDSLASHLAAAISGILLAPIEALYLRSLAQYWLTTHPSPTTQLSGLHPLGLWFGGRTWSDVSAYTCRLVLMRGMQVAMRAGIWGFLVGSTMRIGRNFCGWGKL</sequence>
<evidence type="ECO:0000256" key="1">
    <source>
        <dbReference type="SAM" id="MobiDB-lite"/>
    </source>
</evidence>
<accession>A0A9W4J603</accession>
<name>A0A9W4J603_9EURO</name>
<organism evidence="2 3">
    <name type="scientific">Penicillium salamii</name>
    <dbReference type="NCBI Taxonomy" id="1612424"/>
    <lineage>
        <taxon>Eukaryota</taxon>
        <taxon>Fungi</taxon>
        <taxon>Dikarya</taxon>
        <taxon>Ascomycota</taxon>
        <taxon>Pezizomycotina</taxon>
        <taxon>Eurotiomycetes</taxon>
        <taxon>Eurotiomycetidae</taxon>
        <taxon>Eurotiales</taxon>
        <taxon>Aspergillaceae</taxon>
        <taxon>Penicillium</taxon>
    </lineage>
</organism>
<feature type="region of interest" description="Disordered" evidence="1">
    <location>
        <begin position="729"/>
        <end position="758"/>
    </location>
</feature>
<feature type="region of interest" description="Disordered" evidence="1">
    <location>
        <begin position="15"/>
        <end position="34"/>
    </location>
</feature>
<feature type="compositionally biased region" description="Polar residues" evidence="1">
    <location>
        <begin position="490"/>
        <end position="508"/>
    </location>
</feature>
<evidence type="ECO:0000313" key="2">
    <source>
        <dbReference type="EMBL" id="CAG8374215.1"/>
    </source>
</evidence>
<gene>
    <name evidence="2" type="ORF">PSALAMII_LOCUS5270</name>
</gene>
<feature type="region of interest" description="Disordered" evidence="1">
    <location>
        <begin position="413"/>
        <end position="439"/>
    </location>
</feature>
<comment type="caution">
    <text evidence="2">The sequence shown here is derived from an EMBL/GenBank/DDBJ whole genome shotgun (WGS) entry which is preliminary data.</text>
</comment>
<feature type="compositionally biased region" description="Polar residues" evidence="1">
    <location>
        <begin position="743"/>
        <end position="756"/>
    </location>
</feature>
<protein>
    <submittedName>
        <fullName evidence="2">Uncharacterized protein</fullName>
    </submittedName>
</protein>
<dbReference type="Proteomes" id="UP001152646">
    <property type="component" value="Unassembled WGS sequence"/>
</dbReference>
<dbReference type="OrthoDB" id="5383784at2759"/>